<dbReference type="EMBL" id="RJHK01000006">
    <property type="protein sequence ID" value="RVZ34894.1"/>
    <property type="molecule type" value="Genomic_DNA"/>
</dbReference>
<evidence type="ECO:0000313" key="2">
    <source>
        <dbReference type="Proteomes" id="UP000289024"/>
    </source>
</evidence>
<comment type="caution">
    <text evidence="1">The sequence shown here is derived from an EMBL/GenBank/DDBJ whole genome shotgun (WGS) entry which is preliminary data.</text>
</comment>
<reference evidence="1 2" key="1">
    <citation type="submission" date="2018-10" db="EMBL/GenBank/DDBJ databases">
        <title>Genetic determinants and prediction of antibiotic resistance phenotypes in Helicobacter pylori.</title>
        <authorList>
            <person name="Wagner K."/>
        </authorList>
    </citation>
    <scope>NUCLEOTIDE SEQUENCE [LARGE SCALE GENOMIC DNA]</scope>
    <source>
        <strain evidence="1 2">ZH97</strain>
    </source>
</reference>
<dbReference type="Proteomes" id="UP000289024">
    <property type="component" value="Unassembled WGS sequence"/>
</dbReference>
<gene>
    <name evidence="1" type="ORF">EC547_03900</name>
</gene>
<proteinExistence type="predicted"/>
<evidence type="ECO:0000313" key="1">
    <source>
        <dbReference type="EMBL" id="RVZ34894.1"/>
    </source>
</evidence>
<dbReference type="RefSeq" id="WP_128037877.1">
    <property type="nucleotide sequence ID" value="NZ_RJHK01000006.1"/>
</dbReference>
<protein>
    <submittedName>
        <fullName evidence="1">Uncharacterized protein</fullName>
    </submittedName>
</protein>
<accession>A0AB37UZJ8</accession>
<dbReference type="AlphaFoldDB" id="A0AB37UZJ8"/>
<sequence>MNELIRYGLIFLFFLEAFGLDYGIDKTLELKKDEVFKAIIKDTSNEQTKEITLYWTLYANKGLVINMRFNHFPYQFILYTDHARNTYNLKVFEEKFSSNSALSLVFKDFKEDKATLRLLALMPLVFSLKSLKEFHARKTTSSHSK</sequence>
<name>A0AB37UZJ8_HELPX</name>
<organism evidence="1 2">
    <name type="scientific">Helicobacter pylori</name>
    <name type="common">Campylobacter pylori</name>
    <dbReference type="NCBI Taxonomy" id="210"/>
    <lineage>
        <taxon>Bacteria</taxon>
        <taxon>Pseudomonadati</taxon>
        <taxon>Campylobacterota</taxon>
        <taxon>Epsilonproteobacteria</taxon>
        <taxon>Campylobacterales</taxon>
        <taxon>Helicobacteraceae</taxon>
        <taxon>Helicobacter</taxon>
    </lineage>
</organism>